<gene>
    <name evidence="1" type="ORF">TNCT_112441</name>
</gene>
<comment type="caution">
    <text evidence="1">The sequence shown here is derived from an EMBL/GenBank/DDBJ whole genome shotgun (WGS) entry which is preliminary data.</text>
</comment>
<evidence type="ECO:0000313" key="1">
    <source>
        <dbReference type="EMBL" id="GFR07047.1"/>
    </source>
</evidence>
<reference evidence="1" key="1">
    <citation type="submission" date="2020-07" db="EMBL/GenBank/DDBJ databases">
        <title>Multicomponent nature underlies the extraordinary mechanical properties of spider dragline silk.</title>
        <authorList>
            <person name="Kono N."/>
            <person name="Nakamura H."/>
            <person name="Mori M."/>
            <person name="Yoshida Y."/>
            <person name="Ohtoshi R."/>
            <person name="Malay A.D."/>
            <person name="Moran D.A.P."/>
            <person name="Tomita M."/>
            <person name="Numata K."/>
            <person name="Arakawa K."/>
        </authorList>
    </citation>
    <scope>NUCLEOTIDE SEQUENCE</scope>
</reference>
<proteinExistence type="predicted"/>
<dbReference type="EMBL" id="BMAO01016218">
    <property type="protein sequence ID" value="GFR07047.1"/>
    <property type="molecule type" value="Genomic_DNA"/>
</dbReference>
<organism evidence="1 2">
    <name type="scientific">Trichonephila clavata</name>
    <name type="common">Joro spider</name>
    <name type="synonym">Nephila clavata</name>
    <dbReference type="NCBI Taxonomy" id="2740835"/>
    <lineage>
        <taxon>Eukaryota</taxon>
        <taxon>Metazoa</taxon>
        <taxon>Ecdysozoa</taxon>
        <taxon>Arthropoda</taxon>
        <taxon>Chelicerata</taxon>
        <taxon>Arachnida</taxon>
        <taxon>Araneae</taxon>
        <taxon>Araneomorphae</taxon>
        <taxon>Entelegynae</taxon>
        <taxon>Araneoidea</taxon>
        <taxon>Nephilidae</taxon>
        <taxon>Trichonephila</taxon>
    </lineage>
</organism>
<sequence length="97" mass="10418">MPQNCAPPQSVCKLSPFQVPICNSLLIWGAGSPGPEMEARGVVSGNGKDVPLQDEPVDPGIVSYFSRYANKLPGKNAFYKTTFKQYVAKLKISSEAG</sequence>
<evidence type="ECO:0000313" key="2">
    <source>
        <dbReference type="Proteomes" id="UP000887116"/>
    </source>
</evidence>
<dbReference type="Proteomes" id="UP000887116">
    <property type="component" value="Unassembled WGS sequence"/>
</dbReference>
<accession>A0A8X6LG10</accession>
<keyword evidence="2" id="KW-1185">Reference proteome</keyword>
<protein>
    <submittedName>
        <fullName evidence="1">Uncharacterized protein</fullName>
    </submittedName>
</protein>
<dbReference type="OrthoDB" id="10468528at2759"/>
<name>A0A8X6LG10_TRICU</name>
<dbReference type="AlphaFoldDB" id="A0A8X6LG10"/>